<dbReference type="SMART" id="SM00409">
    <property type="entry name" value="IG"/>
    <property type="match status" value="1"/>
</dbReference>
<dbReference type="GO" id="GO:0004888">
    <property type="term" value="F:transmembrane signaling receptor activity"/>
    <property type="evidence" value="ECO:0007669"/>
    <property type="project" value="InterPro"/>
</dbReference>
<dbReference type="EMBL" id="JAHDVG010000463">
    <property type="protein sequence ID" value="KAH1186304.1"/>
    <property type="molecule type" value="Genomic_DNA"/>
</dbReference>
<dbReference type="PANTHER" id="PTHR15425:SF0">
    <property type="entry name" value="CD160 ANTIGEN"/>
    <property type="match status" value="1"/>
</dbReference>
<dbReference type="Pfam" id="PF07686">
    <property type="entry name" value="V-set"/>
    <property type="match status" value="1"/>
</dbReference>
<dbReference type="InterPro" id="IPR007110">
    <property type="entry name" value="Ig-like_dom"/>
</dbReference>
<dbReference type="GO" id="GO:0002819">
    <property type="term" value="P:regulation of adaptive immune response"/>
    <property type="evidence" value="ECO:0007669"/>
    <property type="project" value="InterPro"/>
</dbReference>
<dbReference type="GO" id="GO:0005886">
    <property type="term" value="C:plasma membrane"/>
    <property type="evidence" value="ECO:0007669"/>
    <property type="project" value="TreeGrafter"/>
</dbReference>
<evidence type="ECO:0000313" key="2">
    <source>
        <dbReference type="EMBL" id="KAH1186304.1"/>
    </source>
</evidence>
<protein>
    <recommendedName>
        <fullName evidence="1">Ig-like domain-containing protein</fullName>
    </recommendedName>
</protein>
<keyword evidence="3" id="KW-1185">Reference proteome</keyword>
<dbReference type="SUPFAM" id="SSF48726">
    <property type="entry name" value="Immunoglobulin"/>
    <property type="match status" value="1"/>
</dbReference>
<feature type="domain" description="Ig-like" evidence="1">
    <location>
        <begin position="38"/>
        <end position="141"/>
    </location>
</feature>
<dbReference type="Gene3D" id="2.60.40.10">
    <property type="entry name" value="Immunoglobulins"/>
    <property type="match status" value="1"/>
</dbReference>
<evidence type="ECO:0000313" key="3">
    <source>
        <dbReference type="Proteomes" id="UP000827986"/>
    </source>
</evidence>
<dbReference type="PROSITE" id="PS50835">
    <property type="entry name" value="IG_LIKE"/>
    <property type="match status" value="1"/>
</dbReference>
<evidence type="ECO:0000259" key="1">
    <source>
        <dbReference type="PROSITE" id="PS50835"/>
    </source>
</evidence>
<dbReference type="InterPro" id="IPR042385">
    <property type="entry name" value="CD160"/>
</dbReference>
<name>A0A9D3XT41_9SAUR</name>
<dbReference type="InterPro" id="IPR013106">
    <property type="entry name" value="Ig_V-set"/>
</dbReference>
<gene>
    <name evidence="2" type="ORF">KIL84_019053</name>
</gene>
<accession>A0A9D3XT41</accession>
<dbReference type="PANTHER" id="PTHR15425">
    <property type="entry name" value="CD160 ANTIGEN"/>
    <property type="match status" value="1"/>
</dbReference>
<dbReference type="InterPro" id="IPR003599">
    <property type="entry name" value="Ig_sub"/>
</dbReference>
<reference evidence="2" key="1">
    <citation type="submission" date="2021-09" db="EMBL/GenBank/DDBJ databases">
        <title>The genome of Mauremys mutica provides insights into the evolution of semi-aquatic lifestyle.</title>
        <authorList>
            <person name="Gong S."/>
            <person name="Gao Y."/>
        </authorList>
    </citation>
    <scope>NUCLEOTIDE SEQUENCE</scope>
    <source>
        <strain evidence="2">MM-2020</strain>
        <tissue evidence="2">Muscle</tissue>
    </source>
</reference>
<dbReference type="Proteomes" id="UP000827986">
    <property type="component" value="Unassembled WGS sequence"/>
</dbReference>
<proteinExistence type="predicted"/>
<sequence length="196" mass="21939">MVFQKMMRIRGWLIGRGRSSLIVALLWAAFGIKAAGCDMLEIIYPSASLILKEGDPLTLNCTVWHEQKRSSDLKVYWCKRVENQSSCARVGKELERLLSTESLNPQARVSLSLLLQIHNISHSDSGSYQCKASANNQTAVGHYIRVKITAEELNLVSSLNTTGSPEAISQGSKAPRMDFWLEKTWALIMILWLTLS</sequence>
<dbReference type="InterPro" id="IPR013783">
    <property type="entry name" value="Ig-like_fold"/>
</dbReference>
<dbReference type="AlphaFoldDB" id="A0A9D3XT41"/>
<dbReference type="InterPro" id="IPR036179">
    <property type="entry name" value="Ig-like_dom_sf"/>
</dbReference>
<comment type="caution">
    <text evidence="2">The sequence shown here is derived from an EMBL/GenBank/DDBJ whole genome shotgun (WGS) entry which is preliminary data.</text>
</comment>
<organism evidence="2 3">
    <name type="scientific">Mauremys mutica</name>
    <name type="common">yellowpond turtle</name>
    <dbReference type="NCBI Taxonomy" id="74926"/>
    <lineage>
        <taxon>Eukaryota</taxon>
        <taxon>Metazoa</taxon>
        <taxon>Chordata</taxon>
        <taxon>Craniata</taxon>
        <taxon>Vertebrata</taxon>
        <taxon>Euteleostomi</taxon>
        <taxon>Archelosauria</taxon>
        <taxon>Testudinata</taxon>
        <taxon>Testudines</taxon>
        <taxon>Cryptodira</taxon>
        <taxon>Durocryptodira</taxon>
        <taxon>Testudinoidea</taxon>
        <taxon>Geoemydidae</taxon>
        <taxon>Geoemydinae</taxon>
        <taxon>Mauremys</taxon>
    </lineage>
</organism>